<gene>
    <name evidence="2" type="ORF">POM88_011328</name>
</gene>
<keyword evidence="3" id="KW-1185">Reference proteome</keyword>
<feature type="transmembrane region" description="Helical" evidence="1">
    <location>
        <begin position="20"/>
        <end position="39"/>
    </location>
</feature>
<dbReference type="PANTHER" id="PTHR33430:SF1">
    <property type="entry name" value="PGG DOMAIN-CONTAINING PROTEIN"/>
    <property type="match status" value="1"/>
</dbReference>
<feature type="transmembrane region" description="Helical" evidence="1">
    <location>
        <begin position="109"/>
        <end position="137"/>
    </location>
</feature>
<keyword evidence="1" id="KW-0812">Transmembrane</keyword>
<reference evidence="2" key="2">
    <citation type="submission" date="2023-05" db="EMBL/GenBank/DDBJ databases">
        <authorList>
            <person name="Schelkunov M.I."/>
        </authorList>
    </citation>
    <scope>NUCLEOTIDE SEQUENCE</scope>
    <source>
        <strain evidence="2">Hsosn_3</strain>
        <tissue evidence="2">Leaf</tissue>
    </source>
</reference>
<comment type="caution">
    <text evidence="2">The sequence shown here is derived from an EMBL/GenBank/DDBJ whole genome shotgun (WGS) entry which is preliminary data.</text>
</comment>
<accession>A0AAD8IUA8</accession>
<sequence length="212" mass="23259">MDERGRLEAEKNMRDVHSKAVDDVLYLNSLLTFAVFIGLSQASPGVRSLENRDEYNASPGFSKKLIVFEVLAFALFLLSSLFVKALKLHISLDFHNLVFVTRGLELKDWLLMLTAGTSVAGIILLIASVVCLVQIQIGLFSCGSTDSRVAILGVCTIVSISMLLYFVSISIGIYASHTNYGVPLRRPKREISGADTVPPQLVLELGRDDELV</sequence>
<feature type="transmembrane region" description="Helical" evidence="1">
    <location>
        <begin position="65"/>
        <end position="88"/>
    </location>
</feature>
<evidence type="ECO:0000256" key="1">
    <source>
        <dbReference type="SAM" id="Phobius"/>
    </source>
</evidence>
<name>A0AAD8IUA8_9APIA</name>
<proteinExistence type="predicted"/>
<reference evidence="2" key="1">
    <citation type="submission" date="2023-02" db="EMBL/GenBank/DDBJ databases">
        <title>Genome of toxic invasive species Heracleum sosnowskyi carries increased number of genes despite the absence of recent whole-genome duplications.</title>
        <authorList>
            <person name="Schelkunov M."/>
            <person name="Shtratnikova V."/>
            <person name="Makarenko M."/>
            <person name="Klepikova A."/>
            <person name="Omelchenko D."/>
            <person name="Novikova G."/>
            <person name="Obukhova E."/>
            <person name="Bogdanov V."/>
            <person name="Penin A."/>
            <person name="Logacheva M."/>
        </authorList>
    </citation>
    <scope>NUCLEOTIDE SEQUENCE</scope>
    <source>
        <strain evidence="2">Hsosn_3</strain>
        <tissue evidence="2">Leaf</tissue>
    </source>
</reference>
<feature type="transmembrane region" description="Helical" evidence="1">
    <location>
        <begin position="149"/>
        <end position="176"/>
    </location>
</feature>
<evidence type="ECO:0000313" key="2">
    <source>
        <dbReference type="EMBL" id="KAK1392272.1"/>
    </source>
</evidence>
<dbReference type="PANTHER" id="PTHR33430">
    <property type="entry name" value="MATERNAL EFFECT EMBRYO ARREST PROTEIN"/>
    <property type="match status" value="1"/>
</dbReference>
<dbReference type="AlphaFoldDB" id="A0AAD8IUA8"/>
<organism evidence="2 3">
    <name type="scientific">Heracleum sosnowskyi</name>
    <dbReference type="NCBI Taxonomy" id="360622"/>
    <lineage>
        <taxon>Eukaryota</taxon>
        <taxon>Viridiplantae</taxon>
        <taxon>Streptophyta</taxon>
        <taxon>Embryophyta</taxon>
        <taxon>Tracheophyta</taxon>
        <taxon>Spermatophyta</taxon>
        <taxon>Magnoliopsida</taxon>
        <taxon>eudicotyledons</taxon>
        <taxon>Gunneridae</taxon>
        <taxon>Pentapetalae</taxon>
        <taxon>asterids</taxon>
        <taxon>campanulids</taxon>
        <taxon>Apiales</taxon>
        <taxon>Apiaceae</taxon>
        <taxon>Apioideae</taxon>
        <taxon>apioid superclade</taxon>
        <taxon>Tordylieae</taxon>
        <taxon>Tordyliinae</taxon>
        <taxon>Heracleum</taxon>
    </lineage>
</organism>
<dbReference type="EMBL" id="JAUIZM010000003">
    <property type="protein sequence ID" value="KAK1392272.1"/>
    <property type="molecule type" value="Genomic_DNA"/>
</dbReference>
<dbReference type="Proteomes" id="UP001237642">
    <property type="component" value="Unassembled WGS sequence"/>
</dbReference>
<evidence type="ECO:0000313" key="3">
    <source>
        <dbReference type="Proteomes" id="UP001237642"/>
    </source>
</evidence>
<keyword evidence="1" id="KW-0472">Membrane</keyword>
<keyword evidence="1" id="KW-1133">Transmembrane helix</keyword>
<protein>
    <submittedName>
        <fullName evidence="2">Uncharacterized protein</fullName>
    </submittedName>
</protein>